<dbReference type="EMBL" id="CACTIH010001807">
    <property type="protein sequence ID" value="CAA2963170.1"/>
    <property type="molecule type" value="Genomic_DNA"/>
</dbReference>
<evidence type="ECO:0000313" key="2">
    <source>
        <dbReference type="EMBL" id="CAA2963170.1"/>
    </source>
</evidence>
<dbReference type="Proteomes" id="UP000594638">
    <property type="component" value="Unassembled WGS sequence"/>
</dbReference>
<sequence length="189" mass="22342">MGDYKYETDIVVTPGSQIKLGNLVYNPPRNGPTLWEIGIPDRIPAEFYVPDPSPELRNNVFTKQNQKYRQYGLWDRYTDLYPEQDLVYTVGTSDYRKDWFFAHVNRRTNNTFQSTAWQVSFNLTDVAEIMQLRDMDYMGYTHPITSVFRDFDSFLEKHTIYLKQSRGATPFNGVMYDYIRFEGPPEVRL</sequence>
<protein>
    <recommendedName>
        <fullName evidence="1">Rhamnogalacturonan lyase domain-containing protein</fullName>
    </recommendedName>
</protein>
<dbReference type="InterPro" id="IPR051850">
    <property type="entry name" value="Polysacch_Lyase_4"/>
</dbReference>
<organism evidence="2 3">
    <name type="scientific">Olea europaea subsp. europaea</name>
    <dbReference type="NCBI Taxonomy" id="158383"/>
    <lineage>
        <taxon>Eukaryota</taxon>
        <taxon>Viridiplantae</taxon>
        <taxon>Streptophyta</taxon>
        <taxon>Embryophyta</taxon>
        <taxon>Tracheophyta</taxon>
        <taxon>Spermatophyta</taxon>
        <taxon>Magnoliopsida</taxon>
        <taxon>eudicotyledons</taxon>
        <taxon>Gunneridae</taxon>
        <taxon>Pentapetalae</taxon>
        <taxon>asterids</taxon>
        <taxon>lamiids</taxon>
        <taxon>Lamiales</taxon>
        <taxon>Oleaceae</taxon>
        <taxon>Oleeae</taxon>
        <taxon>Olea</taxon>
    </lineage>
</organism>
<name>A0A8S0QDE0_OLEEU</name>
<dbReference type="InterPro" id="IPR029411">
    <property type="entry name" value="RG-lyase_III"/>
</dbReference>
<keyword evidence="3" id="KW-1185">Reference proteome</keyword>
<dbReference type="InterPro" id="IPR008979">
    <property type="entry name" value="Galactose-bd-like_sf"/>
</dbReference>
<evidence type="ECO:0000313" key="3">
    <source>
        <dbReference type="Proteomes" id="UP000594638"/>
    </source>
</evidence>
<accession>A0A8S0QDE0</accession>
<dbReference type="AlphaFoldDB" id="A0A8S0QDE0"/>
<dbReference type="Gene3D" id="2.60.120.260">
    <property type="entry name" value="Galactose-binding domain-like"/>
    <property type="match status" value="1"/>
</dbReference>
<feature type="domain" description="Rhamnogalacturonan lyase" evidence="1">
    <location>
        <begin position="33"/>
        <end position="128"/>
    </location>
</feature>
<dbReference type="Gramene" id="OE9A024067T1">
    <property type="protein sequence ID" value="OE9A024067C1"/>
    <property type="gene ID" value="OE9A024067"/>
</dbReference>
<gene>
    <name evidence="2" type="ORF">OLEA9_A024067</name>
</gene>
<dbReference type="OrthoDB" id="2130367at2759"/>
<reference evidence="2 3" key="1">
    <citation type="submission" date="2019-12" db="EMBL/GenBank/DDBJ databases">
        <authorList>
            <person name="Alioto T."/>
            <person name="Alioto T."/>
            <person name="Gomez Garrido J."/>
        </authorList>
    </citation>
    <scope>NUCLEOTIDE SEQUENCE [LARGE SCALE GENOMIC DNA]</scope>
</reference>
<evidence type="ECO:0000259" key="1">
    <source>
        <dbReference type="Pfam" id="PF14683"/>
    </source>
</evidence>
<dbReference type="PANTHER" id="PTHR32018:SF1">
    <property type="entry name" value="RHAMNOGALACTURONAN ENDOLYASE"/>
    <property type="match status" value="1"/>
</dbReference>
<proteinExistence type="predicted"/>
<comment type="caution">
    <text evidence="2">The sequence shown here is derived from an EMBL/GenBank/DDBJ whole genome shotgun (WGS) entry which is preliminary data.</text>
</comment>
<dbReference type="PANTHER" id="PTHR32018">
    <property type="entry name" value="RHAMNOGALACTURONATE LYASE FAMILY PROTEIN"/>
    <property type="match status" value="1"/>
</dbReference>
<dbReference type="SUPFAM" id="SSF49785">
    <property type="entry name" value="Galactose-binding domain-like"/>
    <property type="match status" value="1"/>
</dbReference>
<dbReference type="Pfam" id="PF14683">
    <property type="entry name" value="CBM-like"/>
    <property type="match status" value="1"/>
</dbReference>